<organism evidence="1">
    <name type="scientific">Ignisphaera aggregans</name>
    <dbReference type="NCBI Taxonomy" id="334771"/>
    <lineage>
        <taxon>Archaea</taxon>
        <taxon>Thermoproteota</taxon>
        <taxon>Thermoprotei</taxon>
        <taxon>Desulfurococcales</taxon>
        <taxon>Desulfurococcaceae</taxon>
        <taxon>Ignisphaera</taxon>
    </lineage>
</organism>
<sequence>MHRCISFTSIGFSTHGAEYPWDIALYIEIKIDRVVVEIDVCQHPTYIAIEDLKKFIEEISKLKGSEIDVIRDVAVLLDTLFPDWRKSFEILIRRGSIYITIYI</sequence>
<dbReference type="AlphaFoldDB" id="A0A7C5TGR9"/>
<reference evidence="1" key="1">
    <citation type="journal article" date="2020" name="mSystems">
        <title>Genome- and Community-Level Interaction Insights into Carbon Utilization and Element Cycling Functions of Hydrothermarchaeota in Hydrothermal Sediment.</title>
        <authorList>
            <person name="Zhou Z."/>
            <person name="Liu Y."/>
            <person name="Xu W."/>
            <person name="Pan J."/>
            <person name="Luo Z.H."/>
            <person name="Li M."/>
        </authorList>
    </citation>
    <scope>NUCLEOTIDE SEQUENCE [LARGE SCALE GENOMIC DNA]</scope>
    <source>
        <strain evidence="1">SpSt-1121</strain>
    </source>
</reference>
<proteinExistence type="predicted"/>
<name>A0A7C5TGR9_9CREN</name>
<evidence type="ECO:0000313" key="1">
    <source>
        <dbReference type="EMBL" id="HHP82258.1"/>
    </source>
</evidence>
<comment type="caution">
    <text evidence="1">The sequence shown here is derived from an EMBL/GenBank/DDBJ whole genome shotgun (WGS) entry which is preliminary data.</text>
</comment>
<dbReference type="EMBL" id="DRZI01000269">
    <property type="protein sequence ID" value="HHP82258.1"/>
    <property type="molecule type" value="Genomic_DNA"/>
</dbReference>
<protein>
    <submittedName>
        <fullName evidence="1">Uncharacterized protein</fullName>
    </submittedName>
</protein>
<accession>A0A7C5TGR9</accession>
<gene>
    <name evidence="1" type="ORF">ENM84_06310</name>
</gene>